<dbReference type="EMBL" id="MRTF01000008">
    <property type="protein sequence ID" value="OME90026.1"/>
    <property type="molecule type" value="Genomic_DNA"/>
</dbReference>
<accession>A0A1R1AWD2</accession>
<comment type="caution">
    <text evidence="1">The sequence shown here is derived from an EMBL/GenBank/DDBJ whole genome shotgun (WGS) entry which is preliminary data.</text>
</comment>
<name>A0A1R1AWD2_PAELA</name>
<dbReference type="PANTHER" id="PTHR33221">
    <property type="entry name" value="WINGED HELIX-TURN-HELIX TRANSCRIPTIONAL REGULATOR, RRF2 FAMILY"/>
    <property type="match status" value="1"/>
</dbReference>
<organism evidence="1 2">
    <name type="scientific">Paenibacillus lautus</name>
    <name type="common">Bacillus lautus</name>
    <dbReference type="NCBI Taxonomy" id="1401"/>
    <lineage>
        <taxon>Bacteria</taxon>
        <taxon>Bacillati</taxon>
        <taxon>Bacillota</taxon>
        <taxon>Bacilli</taxon>
        <taxon>Bacillales</taxon>
        <taxon>Paenibacillaceae</taxon>
        <taxon>Paenibacillus</taxon>
    </lineage>
</organism>
<evidence type="ECO:0000313" key="1">
    <source>
        <dbReference type="EMBL" id="OME90026.1"/>
    </source>
</evidence>
<dbReference type="InterPro" id="IPR036388">
    <property type="entry name" value="WH-like_DNA-bd_sf"/>
</dbReference>
<dbReference type="Pfam" id="PF02082">
    <property type="entry name" value="Rrf2"/>
    <property type="match status" value="1"/>
</dbReference>
<dbReference type="STRING" id="1401.BK123_22220"/>
<dbReference type="FunFam" id="1.10.10.10:FF:000138">
    <property type="entry name" value="Rrf2 family transcriptional regulator"/>
    <property type="match status" value="1"/>
</dbReference>
<gene>
    <name evidence="1" type="ORF">BK123_22220</name>
</gene>
<dbReference type="GO" id="GO:0005829">
    <property type="term" value="C:cytosol"/>
    <property type="evidence" value="ECO:0007669"/>
    <property type="project" value="TreeGrafter"/>
</dbReference>
<dbReference type="OrthoDB" id="213028at2"/>
<dbReference type="GO" id="GO:0003700">
    <property type="term" value="F:DNA-binding transcription factor activity"/>
    <property type="evidence" value="ECO:0007669"/>
    <property type="project" value="TreeGrafter"/>
</dbReference>
<protein>
    <submittedName>
        <fullName evidence="1">Transcriptional regulator</fullName>
    </submittedName>
</protein>
<dbReference type="RefSeq" id="WP_076324561.1">
    <property type="nucleotide sequence ID" value="NZ_JBCMXI010000001.1"/>
</dbReference>
<dbReference type="InterPro" id="IPR000944">
    <property type="entry name" value="Tscrpt_reg_Rrf2"/>
</dbReference>
<dbReference type="Proteomes" id="UP000187074">
    <property type="component" value="Unassembled WGS sequence"/>
</dbReference>
<dbReference type="PANTHER" id="PTHR33221:SF15">
    <property type="entry name" value="HTH-TYPE TRANSCRIPTIONAL REGULATOR YWGB-RELATED"/>
    <property type="match status" value="1"/>
</dbReference>
<dbReference type="Gene3D" id="1.10.10.10">
    <property type="entry name" value="Winged helix-like DNA-binding domain superfamily/Winged helix DNA-binding domain"/>
    <property type="match status" value="1"/>
</dbReference>
<dbReference type="InterPro" id="IPR036390">
    <property type="entry name" value="WH_DNA-bd_sf"/>
</dbReference>
<sequence length="147" mass="15772">MNISSRFAVAIHILSVLEMNKAGVSTSDYIAESVNTNPVVIRRIVGMLSKAGLVEVKPGVAGAKLAKHPSEITLLDIYHAVHVVQEDSLFGIHENSDAKCPVGKHIQTAIIPVFSAAQKAMENTLHEVSLEEIVRKIYASANGTSSE</sequence>
<reference evidence="1 2" key="1">
    <citation type="submission" date="2016-11" db="EMBL/GenBank/DDBJ databases">
        <title>Paenibacillus species isolates.</title>
        <authorList>
            <person name="Beno S.M."/>
        </authorList>
    </citation>
    <scope>NUCLEOTIDE SEQUENCE [LARGE SCALE GENOMIC DNA]</scope>
    <source>
        <strain evidence="1 2">FSL F4-0100</strain>
    </source>
</reference>
<evidence type="ECO:0000313" key="2">
    <source>
        <dbReference type="Proteomes" id="UP000187074"/>
    </source>
</evidence>
<proteinExistence type="predicted"/>
<dbReference type="PROSITE" id="PS51197">
    <property type="entry name" value="HTH_RRF2_2"/>
    <property type="match status" value="1"/>
</dbReference>
<dbReference type="SUPFAM" id="SSF46785">
    <property type="entry name" value="Winged helix' DNA-binding domain"/>
    <property type="match status" value="1"/>
</dbReference>
<dbReference type="AlphaFoldDB" id="A0A1R1AWD2"/>